<evidence type="ECO:0000313" key="8">
    <source>
        <dbReference type="Proteomes" id="UP000813462"/>
    </source>
</evidence>
<dbReference type="SUPFAM" id="SSF52058">
    <property type="entry name" value="L domain-like"/>
    <property type="match status" value="1"/>
</dbReference>
<sequence>MSIVHLDLSFNSLDGEIPSFLENLMSIVHLDSSFNSLEGEIPSFLGNLTSIVDLSFSSNSLEGEIPSSLENLASLVYLDLTYNSLEGEITSSLGNLTSQKLWDIVNEGYTIPADITILDDNQKKELNENQQKDSQALFVLQQPVVDEIFPRIMGATTEKEAWDTL</sequence>
<keyword evidence="6" id="KW-0325">Glycoprotein</keyword>
<dbReference type="Proteomes" id="UP000813462">
    <property type="component" value="Unassembled WGS sequence"/>
</dbReference>
<evidence type="ECO:0000256" key="3">
    <source>
        <dbReference type="ARBA" id="ARBA00022729"/>
    </source>
</evidence>
<evidence type="ECO:0000256" key="1">
    <source>
        <dbReference type="ARBA" id="ARBA00004370"/>
    </source>
</evidence>
<dbReference type="PANTHER" id="PTHR48054:SF82">
    <property type="entry name" value="LRR RECEPTOR-LIKE SERINE_THREONINE-PROTEIN KINASE FLS2"/>
    <property type="match status" value="1"/>
</dbReference>
<comment type="caution">
    <text evidence="7">The sequence shown here is derived from an EMBL/GenBank/DDBJ whole genome shotgun (WGS) entry which is preliminary data.</text>
</comment>
<keyword evidence="2" id="KW-0433">Leucine-rich repeat</keyword>
<dbReference type="Gene3D" id="3.80.10.10">
    <property type="entry name" value="Ribonuclease Inhibitor"/>
    <property type="match status" value="1"/>
</dbReference>
<organism evidence="7 8">
    <name type="scientific">Ziziphus jujuba var. spinosa</name>
    <dbReference type="NCBI Taxonomy" id="714518"/>
    <lineage>
        <taxon>Eukaryota</taxon>
        <taxon>Viridiplantae</taxon>
        <taxon>Streptophyta</taxon>
        <taxon>Embryophyta</taxon>
        <taxon>Tracheophyta</taxon>
        <taxon>Spermatophyta</taxon>
        <taxon>Magnoliopsida</taxon>
        <taxon>eudicotyledons</taxon>
        <taxon>Gunneridae</taxon>
        <taxon>Pentapetalae</taxon>
        <taxon>rosids</taxon>
        <taxon>fabids</taxon>
        <taxon>Rosales</taxon>
        <taxon>Rhamnaceae</taxon>
        <taxon>Paliureae</taxon>
        <taxon>Ziziphus</taxon>
    </lineage>
</organism>
<protein>
    <submittedName>
        <fullName evidence="7">Uncharacterized protein</fullName>
    </submittedName>
</protein>
<keyword evidence="3" id="KW-0732">Signal</keyword>
<evidence type="ECO:0000256" key="5">
    <source>
        <dbReference type="ARBA" id="ARBA00023136"/>
    </source>
</evidence>
<evidence type="ECO:0000313" key="7">
    <source>
        <dbReference type="EMBL" id="KAH7538397.1"/>
    </source>
</evidence>
<evidence type="ECO:0000256" key="2">
    <source>
        <dbReference type="ARBA" id="ARBA00022614"/>
    </source>
</evidence>
<dbReference type="GO" id="GO:0016020">
    <property type="term" value="C:membrane"/>
    <property type="evidence" value="ECO:0007669"/>
    <property type="project" value="UniProtKB-SubCell"/>
</dbReference>
<name>A0A978VS72_ZIZJJ</name>
<keyword evidence="4" id="KW-0677">Repeat</keyword>
<dbReference type="FunFam" id="3.80.10.10:FF:000041">
    <property type="entry name" value="LRR receptor-like serine/threonine-protein kinase ERECTA"/>
    <property type="match status" value="1"/>
</dbReference>
<gene>
    <name evidence="7" type="ORF">FEM48_Zijuj03G0195200</name>
</gene>
<dbReference type="EMBL" id="JAEACU010000003">
    <property type="protein sequence ID" value="KAH7538397.1"/>
    <property type="molecule type" value="Genomic_DNA"/>
</dbReference>
<dbReference type="AlphaFoldDB" id="A0A978VS72"/>
<dbReference type="InterPro" id="IPR001611">
    <property type="entry name" value="Leu-rich_rpt"/>
</dbReference>
<comment type="subcellular location">
    <subcellularLocation>
        <location evidence="1">Membrane</location>
    </subcellularLocation>
</comment>
<proteinExistence type="predicted"/>
<dbReference type="InterPro" id="IPR032675">
    <property type="entry name" value="LRR_dom_sf"/>
</dbReference>
<evidence type="ECO:0000256" key="4">
    <source>
        <dbReference type="ARBA" id="ARBA00022737"/>
    </source>
</evidence>
<dbReference type="PANTHER" id="PTHR48054">
    <property type="entry name" value="RECEPTOR KINASE-LIKE PROTEIN XA21"/>
    <property type="match status" value="1"/>
</dbReference>
<dbReference type="Pfam" id="PF00560">
    <property type="entry name" value="LRR_1"/>
    <property type="match status" value="3"/>
</dbReference>
<reference evidence="7" key="1">
    <citation type="journal article" date="2021" name="Front. Plant Sci.">
        <title>Chromosome-Scale Genome Assembly for Chinese Sour Jujube and Insights Into Its Genome Evolution and Domestication Signature.</title>
        <authorList>
            <person name="Shen L.-Y."/>
            <person name="Luo H."/>
            <person name="Wang X.-L."/>
            <person name="Wang X.-M."/>
            <person name="Qiu X.-J."/>
            <person name="Liu H."/>
            <person name="Zhou S.-S."/>
            <person name="Jia K.-H."/>
            <person name="Nie S."/>
            <person name="Bao Y.-T."/>
            <person name="Zhang R.-G."/>
            <person name="Yun Q.-Z."/>
            <person name="Chai Y.-H."/>
            <person name="Lu J.-Y."/>
            <person name="Li Y."/>
            <person name="Zhao S.-W."/>
            <person name="Mao J.-F."/>
            <person name="Jia S.-G."/>
            <person name="Mao Y.-M."/>
        </authorList>
    </citation>
    <scope>NUCLEOTIDE SEQUENCE</scope>
    <source>
        <strain evidence="7">AT0</strain>
        <tissue evidence="7">Leaf</tissue>
    </source>
</reference>
<dbReference type="Pfam" id="PF14223">
    <property type="entry name" value="Retrotran_gag_2"/>
    <property type="match status" value="1"/>
</dbReference>
<evidence type="ECO:0000256" key="6">
    <source>
        <dbReference type="ARBA" id="ARBA00023180"/>
    </source>
</evidence>
<accession>A0A978VS72</accession>
<dbReference type="InterPro" id="IPR052592">
    <property type="entry name" value="LRR-RLK"/>
</dbReference>
<keyword evidence="5" id="KW-0472">Membrane</keyword>